<evidence type="ECO:0000256" key="16">
    <source>
        <dbReference type="PIRNR" id="PIRNR000447"/>
    </source>
</evidence>
<dbReference type="InterPro" id="IPR014031">
    <property type="entry name" value="Ketoacyl_synth_C"/>
</dbReference>
<evidence type="ECO:0000256" key="11">
    <source>
        <dbReference type="ARBA" id="ARBA00023098"/>
    </source>
</evidence>
<evidence type="ECO:0000256" key="10">
    <source>
        <dbReference type="ARBA" id="ARBA00022989"/>
    </source>
</evidence>
<dbReference type="PANTHER" id="PTHR11712">
    <property type="entry name" value="POLYKETIDE SYNTHASE-RELATED"/>
    <property type="match status" value="1"/>
</dbReference>
<evidence type="ECO:0000256" key="3">
    <source>
        <dbReference type="ARBA" id="ARBA00022458"/>
    </source>
</evidence>
<proteinExistence type="inferred from homology"/>
<comment type="subcellular location">
    <subcellularLocation>
        <location evidence="1">Cell inner membrane</location>
    </subcellularLocation>
</comment>
<evidence type="ECO:0000256" key="13">
    <source>
        <dbReference type="ARBA" id="ARBA00023160"/>
    </source>
</evidence>
<dbReference type="Proteomes" id="UP000019335">
    <property type="component" value="Chromosome 4"/>
</dbReference>
<keyword evidence="9" id="KW-0276">Fatty acid metabolism</keyword>
<dbReference type="AlphaFoldDB" id="W7TRD5"/>
<keyword evidence="13 16" id="KW-0275">Fatty acid biosynthesis</keyword>
<keyword evidence="12" id="KW-0472">Membrane</keyword>
<evidence type="ECO:0000256" key="17">
    <source>
        <dbReference type="PIRSR" id="PIRSR000447-1"/>
    </source>
</evidence>
<dbReference type="EMBL" id="AZIL01000274">
    <property type="protein sequence ID" value="EWM28742.1"/>
    <property type="molecule type" value="Genomic_DNA"/>
</dbReference>
<dbReference type="GO" id="GO:0006633">
    <property type="term" value="P:fatty acid biosynthetic process"/>
    <property type="evidence" value="ECO:0007669"/>
    <property type="project" value="UniProtKB-KW"/>
</dbReference>
<dbReference type="PIRSF" id="PIRSF000447">
    <property type="entry name" value="KAS_II"/>
    <property type="match status" value="1"/>
</dbReference>
<evidence type="ECO:0000256" key="18">
    <source>
        <dbReference type="RuleBase" id="RU003694"/>
    </source>
</evidence>
<gene>
    <name evidence="20" type="ORF">Naga_100002g173</name>
</gene>
<evidence type="ECO:0000256" key="4">
    <source>
        <dbReference type="ARBA" id="ARBA00022475"/>
    </source>
</evidence>
<reference evidence="20 21" key="1">
    <citation type="journal article" date="2014" name="Mol. Plant">
        <title>Chromosome Scale Genome Assembly and Transcriptome Profiling of Nannochloropsis gaditana in Nitrogen Depletion.</title>
        <authorList>
            <person name="Corteggiani Carpinelli E."/>
            <person name="Telatin A."/>
            <person name="Vitulo N."/>
            <person name="Forcato C."/>
            <person name="D'Angelo M."/>
            <person name="Schiavon R."/>
            <person name="Vezzi A."/>
            <person name="Giacometti G.M."/>
            <person name="Morosinotto T."/>
            <person name="Valle G."/>
        </authorList>
    </citation>
    <scope>NUCLEOTIDE SEQUENCE [LARGE SCALE GENOMIC DNA]</scope>
    <source>
        <strain evidence="20 21">B-31</strain>
    </source>
</reference>
<evidence type="ECO:0000256" key="14">
    <source>
        <dbReference type="ARBA" id="ARBA00023315"/>
    </source>
</evidence>
<evidence type="ECO:0000313" key="20">
    <source>
        <dbReference type="EMBL" id="EWM28742.1"/>
    </source>
</evidence>
<feature type="domain" description="Ketosynthase family 3 (KS3)" evidence="19">
    <location>
        <begin position="44"/>
        <end position="456"/>
    </location>
</feature>
<evidence type="ECO:0000256" key="12">
    <source>
        <dbReference type="ARBA" id="ARBA00023136"/>
    </source>
</evidence>
<sequence length="458" mass="47734">MRLSTLSVLGPALGCAFLLFDSSLAYLPSYMRGSKGQIYMKEKSQRVVVTGLGPISAVGIGKDAFWKALLEGKSGIDRISGFDPSGLTCQIGAEVKDFDAKPYFKDRKSAVRNDRVTLMGVAASRIAVDDAKLDLSSVEGERFGVVVGSAFGGLQTLETQIQTMNEKGPGSVSPFAVPSLLSNLISGVIALENGAKGPNYVVNSACAASTHALGLAYAHIAHGEADVCLAGGSEAAVTPFGFAGFCSMKAMATKYNDNPSQGSRPFDKDRCGFVMGEGAGMVVLESLEHAQKRGAHIYAEVAGFGQACDAHHITTPHPEGAGLAQAITLALEDAGMAKEDLTYINAHGTSTAYNDKFETLAVKKALGEEVAKKMYLSSTKGSTGHTLGAAGGLEAIATVLAIETKTLPPTINYETPDPDCDLNVVPNKPITLNEITGAASQSAGFGGHDSVVVFKPFK</sequence>
<dbReference type="PROSITE" id="PS00606">
    <property type="entry name" value="KS3_1"/>
    <property type="match status" value="1"/>
</dbReference>
<evidence type="ECO:0000256" key="1">
    <source>
        <dbReference type="ARBA" id="ARBA00004533"/>
    </source>
</evidence>
<protein>
    <recommendedName>
        <fullName evidence="16">3-oxoacyl-[acyl-carrier-protein] synthase</fullName>
    </recommendedName>
</protein>
<organism evidence="20 21">
    <name type="scientific">Nannochloropsis gaditana</name>
    <dbReference type="NCBI Taxonomy" id="72520"/>
    <lineage>
        <taxon>Eukaryota</taxon>
        <taxon>Sar</taxon>
        <taxon>Stramenopiles</taxon>
        <taxon>Ochrophyta</taxon>
        <taxon>Eustigmatophyceae</taxon>
        <taxon>Eustigmatales</taxon>
        <taxon>Monodopsidaceae</taxon>
        <taxon>Nannochloropsis</taxon>
    </lineage>
</organism>
<comment type="similarity">
    <text evidence="2 16 18">Belongs to the thiolase-like superfamily. Beta-ketoacyl-ACP synthases family.</text>
</comment>
<evidence type="ECO:0000313" key="21">
    <source>
        <dbReference type="Proteomes" id="UP000019335"/>
    </source>
</evidence>
<evidence type="ECO:0000256" key="2">
    <source>
        <dbReference type="ARBA" id="ARBA00008467"/>
    </source>
</evidence>
<dbReference type="InterPro" id="IPR014030">
    <property type="entry name" value="Ketoacyl_synth_N"/>
</dbReference>
<keyword evidence="21" id="KW-1185">Reference proteome</keyword>
<dbReference type="InterPro" id="IPR017568">
    <property type="entry name" value="3-oxoacyl-ACP_synth-2"/>
</dbReference>
<dbReference type="GO" id="GO:0005886">
    <property type="term" value="C:plasma membrane"/>
    <property type="evidence" value="ECO:0007669"/>
    <property type="project" value="UniProtKB-SubCell"/>
</dbReference>
<dbReference type="PANTHER" id="PTHR11712:SF352">
    <property type="entry name" value="3-OXOACYL-[ACYL-CARRIER-PROTEIN] SYNTHASE"/>
    <property type="match status" value="1"/>
</dbReference>
<keyword evidence="8" id="KW-0812">Transmembrane</keyword>
<dbReference type="NCBIfam" id="NF005589">
    <property type="entry name" value="PRK07314.1"/>
    <property type="match status" value="1"/>
</dbReference>
<dbReference type="PROSITE" id="PS52004">
    <property type="entry name" value="KS3_2"/>
    <property type="match status" value="1"/>
</dbReference>
<keyword evidence="6" id="KW-0997">Cell inner membrane</keyword>
<evidence type="ECO:0000256" key="5">
    <source>
        <dbReference type="ARBA" id="ARBA00022516"/>
    </source>
</evidence>
<dbReference type="NCBIfam" id="TIGR03150">
    <property type="entry name" value="fabF"/>
    <property type="match status" value="1"/>
</dbReference>
<name>W7TRD5_9STRA</name>
<comment type="function">
    <text evidence="15">Proposed to synthesize NOD factor fatty acyl chain. Involved in the synthesis of a highly unsaturated fatty acid moiety, which forms part of a lipo-oligosaccharide that is responsible for host specificity.</text>
</comment>
<evidence type="ECO:0000256" key="15">
    <source>
        <dbReference type="ARBA" id="ARBA00037576"/>
    </source>
</evidence>
<dbReference type="InterPro" id="IPR020841">
    <property type="entry name" value="PKS_Beta-ketoAc_synthase_dom"/>
</dbReference>
<keyword evidence="11" id="KW-0443">Lipid metabolism</keyword>
<dbReference type="FunFam" id="3.40.47.10:FF:000018">
    <property type="entry name" value="3-oxoacyl-[acyl-carrier-protein] synthase 2"/>
    <property type="match status" value="1"/>
</dbReference>
<evidence type="ECO:0000256" key="8">
    <source>
        <dbReference type="ARBA" id="ARBA00022692"/>
    </source>
</evidence>
<dbReference type="Gene3D" id="3.40.47.10">
    <property type="match status" value="1"/>
</dbReference>
<keyword evidence="5 16" id="KW-0444">Lipid biosynthesis</keyword>
<accession>W7TRD5</accession>
<dbReference type="Pfam" id="PF02801">
    <property type="entry name" value="Ketoacyl-synt_C"/>
    <property type="match status" value="1"/>
</dbReference>
<keyword evidence="4" id="KW-1003">Cell membrane</keyword>
<dbReference type="InterPro" id="IPR018201">
    <property type="entry name" value="Ketoacyl_synth_AS"/>
</dbReference>
<keyword evidence="14" id="KW-0012">Acyltransferase</keyword>
<keyword evidence="7 16" id="KW-0808">Transferase</keyword>
<evidence type="ECO:0000259" key="19">
    <source>
        <dbReference type="PROSITE" id="PS52004"/>
    </source>
</evidence>
<dbReference type="Pfam" id="PF00109">
    <property type="entry name" value="ketoacyl-synt"/>
    <property type="match status" value="1"/>
</dbReference>
<feature type="active site" description="For beta-ketoacyl synthase activity" evidence="17">
    <location>
        <position position="206"/>
    </location>
</feature>
<dbReference type="InterPro" id="IPR000794">
    <property type="entry name" value="Beta-ketoacyl_synthase"/>
</dbReference>
<dbReference type="SUPFAM" id="SSF53901">
    <property type="entry name" value="Thiolase-like"/>
    <property type="match status" value="2"/>
</dbReference>
<keyword evidence="3" id="KW-0536">Nodulation</keyword>
<dbReference type="CDD" id="cd00834">
    <property type="entry name" value="KAS_I_II"/>
    <property type="match status" value="1"/>
</dbReference>
<evidence type="ECO:0000256" key="6">
    <source>
        <dbReference type="ARBA" id="ARBA00022519"/>
    </source>
</evidence>
<keyword evidence="10" id="KW-1133">Transmembrane helix</keyword>
<dbReference type="InterPro" id="IPR016039">
    <property type="entry name" value="Thiolase-like"/>
</dbReference>
<dbReference type="GO" id="GO:0004315">
    <property type="term" value="F:3-oxoacyl-[acyl-carrier-protein] synthase activity"/>
    <property type="evidence" value="ECO:0007669"/>
    <property type="project" value="InterPro"/>
</dbReference>
<evidence type="ECO:0000256" key="9">
    <source>
        <dbReference type="ARBA" id="ARBA00022832"/>
    </source>
</evidence>
<dbReference type="OrthoDB" id="5334845at2759"/>
<evidence type="ECO:0000256" key="7">
    <source>
        <dbReference type="ARBA" id="ARBA00022679"/>
    </source>
</evidence>
<comment type="caution">
    <text evidence="20">The sequence shown here is derived from an EMBL/GenBank/DDBJ whole genome shotgun (WGS) entry which is preliminary data.</text>
</comment>
<dbReference type="SMART" id="SM00825">
    <property type="entry name" value="PKS_KS"/>
    <property type="match status" value="1"/>
</dbReference>